<evidence type="ECO:0000313" key="3">
    <source>
        <dbReference type="EMBL" id="HIZ18415.1"/>
    </source>
</evidence>
<feature type="signal peptide" evidence="1">
    <location>
        <begin position="1"/>
        <end position="22"/>
    </location>
</feature>
<feature type="chain" id="PRO_5039023391" description="DUF6591 domain-containing protein" evidence="1">
    <location>
        <begin position="23"/>
        <end position="296"/>
    </location>
</feature>
<dbReference type="AlphaFoldDB" id="A0A9D2DKD8"/>
<evidence type="ECO:0000313" key="4">
    <source>
        <dbReference type="Proteomes" id="UP000824029"/>
    </source>
</evidence>
<dbReference type="EMBL" id="DXBZ01000089">
    <property type="protein sequence ID" value="HIZ18415.1"/>
    <property type="molecule type" value="Genomic_DNA"/>
</dbReference>
<dbReference type="Proteomes" id="UP000824029">
    <property type="component" value="Unassembled WGS sequence"/>
</dbReference>
<keyword evidence="1" id="KW-0732">Signal</keyword>
<proteinExistence type="predicted"/>
<organism evidence="3 4">
    <name type="scientific">Candidatus Olsenella stercoravium</name>
    <dbReference type="NCBI Taxonomy" id="2838713"/>
    <lineage>
        <taxon>Bacteria</taxon>
        <taxon>Bacillati</taxon>
        <taxon>Actinomycetota</taxon>
        <taxon>Coriobacteriia</taxon>
        <taxon>Coriobacteriales</taxon>
        <taxon>Atopobiaceae</taxon>
        <taxon>Olsenella</taxon>
    </lineage>
</organism>
<dbReference type="PROSITE" id="PS51257">
    <property type="entry name" value="PROKAR_LIPOPROTEIN"/>
    <property type="match status" value="1"/>
</dbReference>
<gene>
    <name evidence="3" type="ORF">IAA22_04830</name>
</gene>
<comment type="caution">
    <text evidence="3">The sequence shown here is derived from an EMBL/GenBank/DDBJ whole genome shotgun (WGS) entry which is preliminary data.</text>
</comment>
<sequence length="296" mass="32935">MERDMRKVWQLAIASVLGLALAACSTGGAGEAVAPGSAGDAQVQESATPTNDAIKVEQIDYEVKDGVENGYRRVLFGYTNNSDYTVVSVELLMDMPEDVEDEELESAFSDLIEQDYYTVEDLHDIKMGCDSTFAVEPGQTSGDRAATYGMVYVTSLEQYELMEPDMLTIQFLHDGQIYEEYYDYKTGSYTLSSDVIDADQWGDSELAEAVPRPEGALVTDIDDGDRFTFEIMCMTEDDFEAYVDACKDAGYTVDVAETDTTYYADNEDGAHHIDLFYWSEAGELDGYLELIEPEED</sequence>
<feature type="domain" description="DUF6591" evidence="2">
    <location>
        <begin position="200"/>
        <end position="271"/>
    </location>
</feature>
<accession>A0A9D2DKD8</accession>
<reference evidence="3" key="1">
    <citation type="journal article" date="2021" name="PeerJ">
        <title>Extensive microbial diversity within the chicken gut microbiome revealed by metagenomics and culture.</title>
        <authorList>
            <person name="Gilroy R."/>
            <person name="Ravi A."/>
            <person name="Getino M."/>
            <person name="Pursley I."/>
            <person name="Horton D.L."/>
            <person name="Alikhan N.F."/>
            <person name="Baker D."/>
            <person name="Gharbi K."/>
            <person name="Hall N."/>
            <person name="Watson M."/>
            <person name="Adriaenssens E.M."/>
            <person name="Foster-Nyarko E."/>
            <person name="Jarju S."/>
            <person name="Secka A."/>
            <person name="Antonio M."/>
            <person name="Oren A."/>
            <person name="Chaudhuri R.R."/>
            <person name="La Ragione R."/>
            <person name="Hildebrand F."/>
            <person name="Pallen M.J."/>
        </authorList>
    </citation>
    <scope>NUCLEOTIDE SEQUENCE</scope>
    <source>
        <strain evidence="3">ChiHecolR3B27-1887</strain>
    </source>
</reference>
<name>A0A9D2DKD8_9ACTN</name>
<evidence type="ECO:0000256" key="1">
    <source>
        <dbReference type="SAM" id="SignalP"/>
    </source>
</evidence>
<reference evidence="3" key="2">
    <citation type="submission" date="2021-04" db="EMBL/GenBank/DDBJ databases">
        <authorList>
            <person name="Gilroy R."/>
        </authorList>
    </citation>
    <scope>NUCLEOTIDE SEQUENCE</scope>
    <source>
        <strain evidence="3">ChiHecolR3B27-1887</strain>
    </source>
</reference>
<protein>
    <recommendedName>
        <fullName evidence="2">DUF6591 domain-containing protein</fullName>
    </recommendedName>
</protein>
<dbReference type="InterPro" id="IPR046526">
    <property type="entry name" value="DUF6591"/>
</dbReference>
<evidence type="ECO:0000259" key="2">
    <source>
        <dbReference type="Pfam" id="PF20234"/>
    </source>
</evidence>
<dbReference type="Pfam" id="PF20234">
    <property type="entry name" value="DUF6591"/>
    <property type="match status" value="1"/>
</dbReference>